<dbReference type="AlphaFoldDB" id="A0A533QLG4"/>
<keyword evidence="2" id="KW-0328">Glycosyltransferase</keyword>
<evidence type="ECO:0000256" key="3">
    <source>
        <dbReference type="ARBA" id="ARBA00022679"/>
    </source>
</evidence>
<keyword evidence="4" id="KW-1133">Transmembrane helix</keyword>
<organism evidence="6 7">
    <name type="scientific">Candidatus Jettenia ecosi</name>
    <dbReference type="NCBI Taxonomy" id="2494326"/>
    <lineage>
        <taxon>Bacteria</taxon>
        <taxon>Pseudomonadati</taxon>
        <taxon>Planctomycetota</taxon>
        <taxon>Candidatus Brocadiia</taxon>
        <taxon>Candidatus Brocadiales</taxon>
        <taxon>Candidatus Brocadiaceae</taxon>
        <taxon>Candidatus Jettenia</taxon>
    </lineage>
</organism>
<dbReference type="Gene3D" id="3.90.550.10">
    <property type="entry name" value="Spore Coat Polysaccharide Biosynthesis Protein SpsA, Chain A"/>
    <property type="match status" value="1"/>
</dbReference>
<feature type="transmembrane region" description="Helical" evidence="4">
    <location>
        <begin position="268"/>
        <end position="289"/>
    </location>
</feature>
<dbReference type="InterPro" id="IPR001173">
    <property type="entry name" value="Glyco_trans_2-like"/>
</dbReference>
<protein>
    <submittedName>
        <fullName evidence="6">Glycosyl transferase, family 2</fullName>
    </submittedName>
</protein>
<evidence type="ECO:0000313" key="6">
    <source>
        <dbReference type="EMBL" id="TLD41420.1"/>
    </source>
</evidence>
<gene>
    <name evidence="6" type="ORF">JETT_2322</name>
</gene>
<feature type="transmembrane region" description="Helical" evidence="4">
    <location>
        <begin position="235"/>
        <end position="256"/>
    </location>
</feature>
<feature type="transmembrane region" description="Helical" evidence="4">
    <location>
        <begin position="301"/>
        <end position="323"/>
    </location>
</feature>
<keyword evidence="4" id="KW-0472">Membrane</keyword>
<dbReference type="CDD" id="cd06423">
    <property type="entry name" value="CESA_like"/>
    <property type="match status" value="1"/>
</dbReference>
<dbReference type="Proteomes" id="UP000319783">
    <property type="component" value="Unassembled WGS sequence"/>
</dbReference>
<proteinExistence type="inferred from homology"/>
<dbReference type="GO" id="GO:0016757">
    <property type="term" value="F:glycosyltransferase activity"/>
    <property type="evidence" value="ECO:0007669"/>
    <property type="project" value="UniProtKB-KW"/>
</dbReference>
<reference evidence="6 7" key="1">
    <citation type="submission" date="2019-04" db="EMBL/GenBank/DDBJ databases">
        <title>Genome of a novel bacterium Candidatus Jettenia ecosi reconstructed from metagenome of an anammox bioreactor.</title>
        <authorList>
            <person name="Mardanov A.V."/>
            <person name="Beletsky A.V."/>
            <person name="Ravin N.V."/>
            <person name="Botchkova E.A."/>
            <person name="Litti Y.V."/>
            <person name="Nozhevnikova A.N."/>
        </authorList>
    </citation>
    <scope>NUCLEOTIDE SEQUENCE [LARGE SCALE GENOMIC DNA]</scope>
    <source>
        <strain evidence="6">J2</strain>
    </source>
</reference>
<feature type="domain" description="Glycosyltransferase 2-like" evidence="5">
    <location>
        <begin position="7"/>
        <end position="132"/>
    </location>
</feature>
<dbReference type="PANTHER" id="PTHR43630">
    <property type="entry name" value="POLY-BETA-1,6-N-ACETYL-D-GLUCOSAMINE SYNTHASE"/>
    <property type="match status" value="1"/>
</dbReference>
<dbReference type="InterPro" id="IPR029044">
    <property type="entry name" value="Nucleotide-diphossugar_trans"/>
</dbReference>
<keyword evidence="4" id="KW-0812">Transmembrane</keyword>
<keyword evidence="3 6" id="KW-0808">Transferase</keyword>
<evidence type="ECO:0000259" key="5">
    <source>
        <dbReference type="Pfam" id="PF00535"/>
    </source>
</evidence>
<evidence type="ECO:0000256" key="1">
    <source>
        <dbReference type="ARBA" id="ARBA00006739"/>
    </source>
</evidence>
<dbReference type="EMBL" id="SULG01000049">
    <property type="protein sequence ID" value="TLD41420.1"/>
    <property type="molecule type" value="Genomic_DNA"/>
</dbReference>
<evidence type="ECO:0000256" key="2">
    <source>
        <dbReference type="ARBA" id="ARBA00022676"/>
    </source>
</evidence>
<comment type="similarity">
    <text evidence="1">Belongs to the glycosyltransferase 2 family.</text>
</comment>
<evidence type="ECO:0000313" key="7">
    <source>
        <dbReference type="Proteomes" id="UP000319783"/>
    </source>
</evidence>
<name>A0A533QLG4_9BACT</name>
<dbReference type="Pfam" id="PF00535">
    <property type="entry name" value="Glycos_transf_2"/>
    <property type="match status" value="1"/>
</dbReference>
<evidence type="ECO:0000256" key="4">
    <source>
        <dbReference type="SAM" id="Phobius"/>
    </source>
</evidence>
<dbReference type="PANTHER" id="PTHR43630:SF1">
    <property type="entry name" value="POLY-BETA-1,6-N-ACETYL-D-GLUCOSAMINE SYNTHASE"/>
    <property type="match status" value="1"/>
</dbReference>
<accession>A0A533QLG4</accession>
<sequence length="353" mass="40440">MYLMKFSILVPAYNEEQSIASCLNSLIVLPDNKEIIVIDDASTDLTVQTIEKFLNRGIILVRRESNGGRAAALNSGLQRSTGDIIVTTDADTVVPPNWLQRFESCFKQQGVVAVGGAYQARNKEKPLANATSILDQILNGMFKKSVIPNKLSGVNSAIHRSALLNSGGFNESSWWSEDSELGWKLKEIGKVMYDPDNRVNTTYPDTWADVWRRKFYWGYAMGLKFKKQVLYNIRLWLRPLLFMALFMSLLAFLVTIPYGINVYLVPGSIFFILLSTLTIFFIPFGMIVMLRNGDREFFKTLSLLAILPVFREFAYIYGMYWGFCNNHREMIRPTWKDELHCRDTKDREENISV</sequence>
<dbReference type="SUPFAM" id="SSF53448">
    <property type="entry name" value="Nucleotide-diphospho-sugar transferases"/>
    <property type="match status" value="1"/>
</dbReference>
<comment type="caution">
    <text evidence="6">The sequence shown here is derived from an EMBL/GenBank/DDBJ whole genome shotgun (WGS) entry which is preliminary data.</text>
</comment>